<accession>A0A642UT48</accession>
<evidence type="ECO:0000256" key="1">
    <source>
        <dbReference type="SAM" id="MobiDB-lite"/>
    </source>
</evidence>
<reference evidence="2" key="1">
    <citation type="journal article" date="2019" name="G3 (Bethesda)">
        <title>Genome Assemblies of Two Rare Opportunistic Yeast Pathogens: Diutina rugosa (syn. Candida rugosa) and Trichomonascus ciferrii (syn. Candida ciferrii).</title>
        <authorList>
            <person name="Mixao V."/>
            <person name="Saus E."/>
            <person name="Hansen A.P."/>
            <person name="Lass-Florl C."/>
            <person name="Gabaldon T."/>
        </authorList>
    </citation>
    <scope>NUCLEOTIDE SEQUENCE</scope>
    <source>
        <strain evidence="2">CBS 4856</strain>
    </source>
</reference>
<proteinExistence type="predicted"/>
<feature type="region of interest" description="Disordered" evidence="1">
    <location>
        <begin position="1"/>
        <end position="21"/>
    </location>
</feature>
<comment type="caution">
    <text evidence="2">The sequence shown here is derived from an EMBL/GenBank/DDBJ whole genome shotgun (WGS) entry which is preliminary data.</text>
</comment>
<dbReference type="AlphaFoldDB" id="A0A642UT48"/>
<gene>
    <name evidence="2" type="ORF">TRICI_005367</name>
</gene>
<evidence type="ECO:0000313" key="3">
    <source>
        <dbReference type="Proteomes" id="UP000761534"/>
    </source>
</evidence>
<dbReference type="EMBL" id="SWFS01000420">
    <property type="protein sequence ID" value="KAA8905039.1"/>
    <property type="molecule type" value="Genomic_DNA"/>
</dbReference>
<dbReference type="Proteomes" id="UP000761534">
    <property type="component" value="Unassembled WGS sequence"/>
</dbReference>
<dbReference type="VEuPathDB" id="FungiDB:TRICI_005367"/>
<keyword evidence="3" id="KW-1185">Reference proteome</keyword>
<sequence>MRRVAPGKGSKATRARNERRRRLKKAKLWEAQVQLLRVKQRERRTKDDYRKKLNLNAVECAMPFNYLPKVPQYPYAAEPIEQVDDVVPLVDVSELAATEPGNDNSVDDVEPGDVVYIKSMGMDPYSLTPKTLLEFAQVHDKTDSELWLRVAESCLDEGTVRKEHGSSSMQIDYGDRQVEFSSIIGLKIVQKDLPIIRLNHFDVQW</sequence>
<protein>
    <submittedName>
        <fullName evidence="2">Uncharacterized protein</fullName>
    </submittedName>
</protein>
<evidence type="ECO:0000313" key="2">
    <source>
        <dbReference type="EMBL" id="KAA8905039.1"/>
    </source>
</evidence>
<organism evidence="2 3">
    <name type="scientific">Trichomonascus ciferrii</name>
    <dbReference type="NCBI Taxonomy" id="44093"/>
    <lineage>
        <taxon>Eukaryota</taxon>
        <taxon>Fungi</taxon>
        <taxon>Dikarya</taxon>
        <taxon>Ascomycota</taxon>
        <taxon>Saccharomycotina</taxon>
        <taxon>Dipodascomycetes</taxon>
        <taxon>Dipodascales</taxon>
        <taxon>Trichomonascaceae</taxon>
        <taxon>Trichomonascus</taxon>
        <taxon>Trichomonascus ciferrii complex</taxon>
    </lineage>
</organism>
<name>A0A642UT48_9ASCO</name>